<protein>
    <submittedName>
        <fullName evidence="2">Synapsin ATP binding domain containing protein</fullName>
    </submittedName>
</protein>
<dbReference type="InterPro" id="IPR020898">
    <property type="entry name" value="Synapsin_ATP-bd_dom"/>
</dbReference>
<evidence type="ECO:0000259" key="1">
    <source>
        <dbReference type="Pfam" id="PF02750"/>
    </source>
</evidence>
<name>A0A0A1U1C0_ENTIV</name>
<dbReference type="GeneID" id="14886787"/>
<keyword evidence="3" id="KW-1185">Reference proteome</keyword>
<dbReference type="Proteomes" id="UP000014680">
    <property type="component" value="Unassembled WGS sequence"/>
</dbReference>
<dbReference type="RefSeq" id="XP_004254596.1">
    <property type="nucleotide sequence ID" value="XM_004254548.1"/>
</dbReference>
<dbReference type="AlphaFoldDB" id="A0A0A1U1C0"/>
<feature type="non-terminal residue" evidence="2">
    <location>
        <position position="1"/>
    </location>
</feature>
<dbReference type="KEGG" id="eiv:EIN_273620"/>
<dbReference type="VEuPathDB" id="AmoebaDB:EIN_273620"/>
<dbReference type="Gene3D" id="3.30.470.20">
    <property type="entry name" value="ATP-grasp fold, B domain"/>
    <property type="match status" value="1"/>
</dbReference>
<proteinExistence type="predicted"/>
<dbReference type="SUPFAM" id="SSF56059">
    <property type="entry name" value="Glutathione synthetase ATP-binding domain-like"/>
    <property type="match status" value="1"/>
</dbReference>
<reference evidence="2 3" key="1">
    <citation type="submission" date="2012-10" db="EMBL/GenBank/DDBJ databases">
        <authorList>
            <person name="Zafar N."/>
            <person name="Inman J."/>
            <person name="Hall N."/>
            <person name="Lorenzi H."/>
            <person name="Caler E."/>
        </authorList>
    </citation>
    <scope>NUCLEOTIDE SEQUENCE [LARGE SCALE GENOMIC DNA]</scope>
    <source>
        <strain evidence="2 3">IP1</strain>
    </source>
</reference>
<sequence>MMYFSNINDITNTHEDAPITFPCVVKVSCTNAGFGKSLIKSASELDDLISILSLGNDYYTIEPYLDVDYEVRIQRIGKYTRTFKRQSTTSWKNNWGQLKYEDTPLKSEYVHWCDECQKVFDIELFAVDVLVLKDGREVVIETNNTANGLMWEHEEEDRTKIKEVVLEKMNQVFH</sequence>
<evidence type="ECO:0000313" key="3">
    <source>
        <dbReference type="Proteomes" id="UP000014680"/>
    </source>
</evidence>
<feature type="domain" description="Synapsin ATP-binding" evidence="1">
    <location>
        <begin position="20"/>
        <end position="171"/>
    </location>
</feature>
<dbReference type="Pfam" id="PF02750">
    <property type="entry name" value="Synapsin_C"/>
    <property type="match status" value="1"/>
</dbReference>
<dbReference type="EMBL" id="KB206783">
    <property type="protein sequence ID" value="ELP87825.1"/>
    <property type="molecule type" value="Genomic_DNA"/>
</dbReference>
<dbReference type="PANTHER" id="PTHR10841:SF17">
    <property type="entry name" value="SYNAPSIN"/>
    <property type="match status" value="1"/>
</dbReference>
<organism evidence="2 3">
    <name type="scientific">Entamoeba invadens IP1</name>
    <dbReference type="NCBI Taxonomy" id="370355"/>
    <lineage>
        <taxon>Eukaryota</taxon>
        <taxon>Amoebozoa</taxon>
        <taxon>Evosea</taxon>
        <taxon>Archamoebae</taxon>
        <taxon>Mastigamoebida</taxon>
        <taxon>Entamoebidae</taxon>
        <taxon>Entamoeba</taxon>
    </lineage>
</organism>
<dbReference type="OMA" id="ANGLMWE"/>
<accession>A0A0A1U1C0</accession>
<evidence type="ECO:0000313" key="2">
    <source>
        <dbReference type="EMBL" id="ELP87825.1"/>
    </source>
</evidence>
<dbReference type="PANTHER" id="PTHR10841">
    <property type="entry name" value="SYNAPSIN"/>
    <property type="match status" value="1"/>
</dbReference>
<gene>
    <name evidence="2" type="ORF">EIN_273620</name>
</gene>
<dbReference type="OrthoDB" id="10249572at2759"/>